<feature type="non-terminal residue" evidence="1">
    <location>
        <position position="227"/>
    </location>
</feature>
<protein>
    <submittedName>
        <fullName evidence="1">Uncharacterized protein</fullName>
    </submittedName>
</protein>
<evidence type="ECO:0000313" key="2">
    <source>
        <dbReference type="Proteomes" id="UP000269396"/>
    </source>
</evidence>
<reference evidence="1 2" key="1">
    <citation type="submission" date="2018-11" db="EMBL/GenBank/DDBJ databases">
        <authorList>
            <consortium name="Pathogen Informatics"/>
        </authorList>
    </citation>
    <scope>NUCLEOTIDE SEQUENCE [LARGE SCALE GENOMIC DNA]</scope>
    <source>
        <strain>Denwood</strain>
        <strain evidence="2">Zambia</strain>
    </source>
</reference>
<dbReference type="STRING" id="31246.A0A183Q6H9"/>
<organism evidence="1 2">
    <name type="scientific">Schistosoma mattheei</name>
    <dbReference type="NCBI Taxonomy" id="31246"/>
    <lineage>
        <taxon>Eukaryota</taxon>
        <taxon>Metazoa</taxon>
        <taxon>Spiralia</taxon>
        <taxon>Lophotrochozoa</taxon>
        <taxon>Platyhelminthes</taxon>
        <taxon>Trematoda</taxon>
        <taxon>Digenea</taxon>
        <taxon>Strigeidida</taxon>
        <taxon>Schistosomatoidea</taxon>
        <taxon>Schistosomatidae</taxon>
        <taxon>Schistosoma</taxon>
    </lineage>
</organism>
<dbReference type="Proteomes" id="UP000269396">
    <property type="component" value="Unassembled WGS sequence"/>
</dbReference>
<dbReference type="AlphaFoldDB" id="A0A183Q6H9"/>
<evidence type="ECO:0000313" key="1">
    <source>
        <dbReference type="EMBL" id="VDP86716.1"/>
    </source>
</evidence>
<dbReference type="EMBL" id="UZAL01050338">
    <property type="protein sequence ID" value="VDP86716.1"/>
    <property type="molecule type" value="Genomic_DNA"/>
</dbReference>
<name>A0A183Q6H9_9TREM</name>
<sequence length="227" mass="25189">MMLPSGQNYNDSSCEHENINSTHTVMVKPSDMAKSSFDQKSSSNHLNTSILNKESRICISTSDCYHVNEADNKTFSHSNGNLYERCNTPSNLRSKQKLIGSIQNNLNSGTVKSYNDQLDPQTMNNDTNSINGTHDTCKLNGSSSISRINNNNSFRKSFSSFNLPSSSSSSSLSTSIIKNKFDQLNTNVIQPNESLNHSYGSYQYQQQSVSNSTLNCNSNEQCNLTCF</sequence>
<accession>A0A183Q6H9</accession>
<keyword evidence="2" id="KW-1185">Reference proteome</keyword>
<proteinExistence type="predicted"/>
<gene>
    <name evidence="1" type="ORF">SMTD_LOCUS22215</name>
</gene>